<evidence type="ECO:0000313" key="6">
    <source>
        <dbReference type="EMBL" id="MDT7830702.1"/>
    </source>
</evidence>
<dbReference type="InterPro" id="IPR036505">
    <property type="entry name" value="Amidase/PGRP_sf"/>
</dbReference>
<dbReference type="Gene3D" id="3.40.80.10">
    <property type="entry name" value="Peptidoglycan recognition protein-like"/>
    <property type="match status" value="1"/>
</dbReference>
<protein>
    <recommendedName>
        <fullName evidence="2">N-acetylmuramoyl-L-alanine amidase</fullName>
        <ecNumber evidence="2">3.5.1.28</ecNumber>
    </recommendedName>
</protein>
<evidence type="ECO:0000313" key="7">
    <source>
        <dbReference type="Proteomes" id="UP001250656"/>
    </source>
</evidence>
<dbReference type="SMART" id="SM00644">
    <property type="entry name" value="Ami_2"/>
    <property type="match status" value="1"/>
</dbReference>
<dbReference type="PANTHER" id="PTHR30417">
    <property type="entry name" value="N-ACETYLMURAMOYL-L-ALANINE AMIDASE AMID"/>
    <property type="match status" value="1"/>
</dbReference>
<evidence type="ECO:0000256" key="3">
    <source>
        <dbReference type="ARBA" id="ARBA00022801"/>
    </source>
</evidence>
<evidence type="ECO:0000256" key="4">
    <source>
        <dbReference type="ARBA" id="ARBA00023316"/>
    </source>
</evidence>
<keyword evidence="7" id="KW-1185">Reference proteome</keyword>
<evidence type="ECO:0000256" key="2">
    <source>
        <dbReference type="ARBA" id="ARBA00011901"/>
    </source>
</evidence>
<dbReference type="SUPFAM" id="SSF55846">
    <property type="entry name" value="N-acetylmuramoyl-L-alanine amidase-like"/>
    <property type="match status" value="1"/>
</dbReference>
<keyword evidence="4" id="KW-0961">Cell wall biogenesis/degradation</keyword>
<dbReference type="EC" id="3.5.1.28" evidence="2"/>
<evidence type="ECO:0000256" key="1">
    <source>
        <dbReference type="ARBA" id="ARBA00001561"/>
    </source>
</evidence>
<dbReference type="InterPro" id="IPR051206">
    <property type="entry name" value="NAMLAA_amidase_2"/>
</dbReference>
<proteinExistence type="predicted"/>
<dbReference type="RefSeq" id="WP_314017207.1">
    <property type="nucleotide sequence ID" value="NZ_JAVTTP010000002.1"/>
</dbReference>
<comment type="caution">
    <text evidence="6">The sequence shown here is derived from an EMBL/GenBank/DDBJ whole genome shotgun (WGS) entry which is preliminary data.</text>
</comment>
<dbReference type="PANTHER" id="PTHR30417:SF1">
    <property type="entry name" value="N-ACETYLMURAMOYL-L-ALANINE AMIDASE AMID"/>
    <property type="match status" value="1"/>
</dbReference>
<dbReference type="InterPro" id="IPR002502">
    <property type="entry name" value="Amidase_domain"/>
</dbReference>
<dbReference type="Pfam" id="PF01510">
    <property type="entry name" value="Amidase_2"/>
    <property type="match status" value="1"/>
</dbReference>
<name>A0ABU3LB17_9FLAO</name>
<organism evidence="6 7">
    <name type="scientific">Pricia mediterranea</name>
    <dbReference type="NCBI Taxonomy" id="3076079"/>
    <lineage>
        <taxon>Bacteria</taxon>
        <taxon>Pseudomonadati</taxon>
        <taxon>Bacteroidota</taxon>
        <taxon>Flavobacteriia</taxon>
        <taxon>Flavobacteriales</taxon>
        <taxon>Flavobacteriaceae</taxon>
        <taxon>Pricia</taxon>
    </lineage>
</organism>
<dbReference type="EMBL" id="JAVTTP010000002">
    <property type="protein sequence ID" value="MDT7830702.1"/>
    <property type="molecule type" value="Genomic_DNA"/>
</dbReference>
<comment type="catalytic activity">
    <reaction evidence="1">
        <text>Hydrolyzes the link between N-acetylmuramoyl residues and L-amino acid residues in certain cell-wall glycopeptides.</text>
        <dbReference type="EC" id="3.5.1.28"/>
    </reaction>
</comment>
<dbReference type="CDD" id="cd06583">
    <property type="entry name" value="PGRP"/>
    <property type="match status" value="1"/>
</dbReference>
<gene>
    <name evidence="6" type="ORF">RQM65_18680</name>
</gene>
<feature type="domain" description="N-acetylmuramoyl-L-alanine amidase" evidence="5">
    <location>
        <begin position="46"/>
        <end position="197"/>
    </location>
</feature>
<dbReference type="Proteomes" id="UP001250656">
    <property type="component" value="Unassembled WGS sequence"/>
</dbReference>
<sequence>MKKMMLPLALMLLQFSCKSQLDIIDKPIIFDETRRELTLEYLKDHYGLDQDVPDIDPKMIVLHWTAIPTFEGSFDAFYKVRLPSWRPDIANASALNVSSHFLVDQDGTIYRLMPETIMARHVIGLNHTAIGVENVGGTEEMPLTDAQLEANIALVKFLTHKYNIEYLIGHYEYTDFEAHPLWMEKDDGYRTKKTDPGTDFMRKVREATENLDFKQNP</sequence>
<accession>A0ABU3LB17</accession>
<reference evidence="6 7" key="1">
    <citation type="submission" date="2023-09" db="EMBL/GenBank/DDBJ databases">
        <title>Novel taxa isolated from Blanes Bay.</title>
        <authorList>
            <person name="Rey-Velasco X."/>
            <person name="Lucena T."/>
        </authorList>
    </citation>
    <scope>NUCLEOTIDE SEQUENCE [LARGE SCALE GENOMIC DNA]</scope>
    <source>
        <strain evidence="6 7">S334</strain>
    </source>
</reference>
<evidence type="ECO:0000259" key="5">
    <source>
        <dbReference type="SMART" id="SM00644"/>
    </source>
</evidence>
<keyword evidence="3" id="KW-0378">Hydrolase</keyword>